<evidence type="ECO:0000313" key="3">
    <source>
        <dbReference type="Proteomes" id="UP000479000"/>
    </source>
</evidence>
<accession>A0A6H5G1Y2</accession>
<evidence type="ECO:0000256" key="1">
    <source>
        <dbReference type="SAM" id="Phobius"/>
    </source>
</evidence>
<gene>
    <name evidence="2" type="ORF">NTEN_LOCUS2572</name>
</gene>
<dbReference type="EMBL" id="CADCXU010004101">
    <property type="protein sequence ID" value="CAA9995847.1"/>
    <property type="molecule type" value="Genomic_DNA"/>
</dbReference>
<evidence type="ECO:0000313" key="2">
    <source>
        <dbReference type="EMBL" id="CAA9995847.1"/>
    </source>
</evidence>
<sequence>MDKRFELPEQTYAPSGKWSSTTTVAIVKQSGSEVEFAGCPTKTGGGDYKQRFSFTVSYRYLIYFQLYLNYFVVPLACVLSAELENSEKPFVMCIILSLIFRDRKLLPTSAFIDMVDMLNFAVTVF</sequence>
<feature type="transmembrane region" description="Helical" evidence="1">
    <location>
        <begin position="60"/>
        <end position="81"/>
    </location>
</feature>
<dbReference type="AlphaFoldDB" id="A0A6H5G1Y2"/>
<keyword evidence="1" id="KW-0472">Membrane</keyword>
<proteinExistence type="predicted"/>
<reference evidence="2 3" key="1">
    <citation type="submission" date="2020-02" db="EMBL/GenBank/DDBJ databases">
        <authorList>
            <person name="Ferguson B K."/>
        </authorList>
    </citation>
    <scope>NUCLEOTIDE SEQUENCE [LARGE SCALE GENOMIC DNA]</scope>
</reference>
<keyword evidence="1" id="KW-0812">Transmembrane</keyword>
<protein>
    <submittedName>
        <fullName evidence="2">Uncharacterized protein</fullName>
    </submittedName>
</protein>
<organism evidence="2 3">
    <name type="scientific">Nesidiocoris tenuis</name>
    <dbReference type="NCBI Taxonomy" id="355587"/>
    <lineage>
        <taxon>Eukaryota</taxon>
        <taxon>Metazoa</taxon>
        <taxon>Ecdysozoa</taxon>
        <taxon>Arthropoda</taxon>
        <taxon>Hexapoda</taxon>
        <taxon>Insecta</taxon>
        <taxon>Pterygota</taxon>
        <taxon>Neoptera</taxon>
        <taxon>Paraneoptera</taxon>
        <taxon>Hemiptera</taxon>
        <taxon>Heteroptera</taxon>
        <taxon>Panheteroptera</taxon>
        <taxon>Cimicomorpha</taxon>
        <taxon>Miridae</taxon>
        <taxon>Dicyphina</taxon>
        <taxon>Nesidiocoris</taxon>
    </lineage>
</organism>
<name>A0A6H5G1Y2_9HEMI</name>
<dbReference type="Proteomes" id="UP000479000">
    <property type="component" value="Unassembled WGS sequence"/>
</dbReference>
<keyword evidence="3" id="KW-1185">Reference proteome</keyword>
<keyword evidence="1" id="KW-1133">Transmembrane helix</keyword>